<accession>A0ABY6HYI9</accession>
<dbReference type="Pfam" id="PF01955">
    <property type="entry name" value="CbiZ"/>
    <property type="match status" value="1"/>
</dbReference>
<dbReference type="PANTHER" id="PTHR35336:SF5">
    <property type="entry name" value="ADENOSYLCOBINAMIDE AMIDOHYDROLASE"/>
    <property type="match status" value="1"/>
</dbReference>
<protein>
    <recommendedName>
        <fullName evidence="3">Adenosylcobinamide amidohydrolase</fullName>
    </recommendedName>
</protein>
<dbReference type="InterPro" id="IPR002808">
    <property type="entry name" value="AdoCbi_amidolase"/>
</dbReference>
<name>A0ABY6HYI9_9ARCH</name>
<dbReference type="Proteomes" id="UP001208689">
    <property type="component" value="Chromosome"/>
</dbReference>
<evidence type="ECO:0000313" key="1">
    <source>
        <dbReference type="EMBL" id="UYP48587.1"/>
    </source>
</evidence>
<organism evidence="1 2">
    <name type="scientific">Candidatus Lokiarchaeum ossiferum</name>
    <dbReference type="NCBI Taxonomy" id="2951803"/>
    <lineage>
        <taxon>Archaea</taxon>
        <taxon>Promethearchaeati</taxon>
        <taxon>Promethearchaeota</taxon>
        <taxon>Promethearchaeia</taxon>
        <taxon>Promethearchaeales</taxon>
        <taxon>Promethearchaeaceae</taxon>
        <taxon>Candidatus Lokiarchaeum</taxon>
    </lineage>
</organism>
<gene>
    <name evidence="1" type="ORF">NEF87_004872</name>
</gene>
<dbReference type="PANTHER" id="PTHR35336">
    <property type="entry name" value="ADENOSYLCOBINAMIDE AMIDOHYDROLASE"/>
    <property type="match status" value="1"/>
</dbReference>
<dbReference type="EMBL" id="CP104013">
    <property type="protein sequence ID" value="UYP48587.1"/>
    <property type="molecule type" value="Genomic_DNA"/>
</dbReference>
<proteinExistence type="predicted"/>
<reference evidence="1" key="1">
    <citation type="submission" date="2022-09" db="EMBL/GenBank/DDBJ databases">
        <title>Actin cytoskeleton and complex cell architecture in an #Asgard archaeon.</title>
        <authorList>
            <person name="Ponce Toledo R.I."/>
            <person name="Schleper C."/>
            <person name="Rodrigues Oliveira T."/>
            <person name="Wollweber F."/>
            <person name="Xu J."/>
            <person name="Rittmann S."/>
            <person name="Klingl A."/>
            <person name="Pilhofer M."/>
        </authorList>
    </citation>
    <scope>NUCLEOTIDE SEQUENCE</scope>
    <source>
        <strain evidence="1">B-35</strain>
    </source>
</reference>
<evidence type="ECO:0008006" key="3">
    <source>
        <dbReference type="Google" id="ProtNLM"/>
    </source>
</evidence>
<dbReference type="InterPro" id="IPR052209">
    <property type="entry name" value="CbiZ"/>
</dbReference>
<keyword evidence="2" id="KW-1185">Reference proteome</keyword>
<evidence type="ECO:0000313" key="2">
    <source>
        <dbReference type="Proteomes" id="UP001208689"/>
    </source>
</evidence>
<sequence>MLIKHAKTNIEGISYTWTESEIIIRSTLDLHGLSNAALNGGNLITREIVNNYVPKSYTLEEFNSTFDNLQKRHNLSDNSVVFLTAVKMKNAAIEKVSLGPIEMLLIVTAGTTNAASPQDGMNNYFSLQEDLRNHEYNPKHNTINTIVIFDCDFPPHLYSNLFILLTEAKTVVLREGKISTQEGHCATGTTTDAIGVFTTGRLHKVNWSGLSTEFGKLVSKAYMRNLKLSLIKGGYIDDS</sequence>